<reference evidence="1" key="1">
    <citation type="submission" date="2018-01" db="EMBL/GenBank/DDBJ databases">
        <title>An insight into the sialome of Amazonian anophelines.</title>
        <authorList>
            <person name="Ribeiro J.M."/>
            <person name="Scarpassa V."/>
            <person name="Calvo E."/>
        </authorList>
    </citation>
    <scope>NUCLEOTIDE SEQUENCE</scope>
    <source>
        <tissue evidence="1">Salivary glands</tissue>
    </source>
</reference>
<organism evidence="1">
    <name type="scientific">Anopheles braziliensis</name>
    <dbReference type="NCBI Taxonomy" id="58242"/>
    <lineage>
        <taxon>Eukaryota</taxon>
        <taxon>Metazoa</taxon>
        <taxon>Ecdysozoa</taxon>
        <taxon>Arthropoda</taxon>
        <taxon>Hexapoda</taxon>
        <taxon>Insecta</taxon>
        <taxon>Pterygota</taxon>
        <taxon>Neoptera</taxon>
        <taxon>Endopterygota</taxon>
        <taxon>Diptera</taxon>
        <taxon>Nematocera</taxon>
        <taxon>Culicoidea</taxon>
        <taxon>Culicidae</taxon>
        <taxon>Anophelinae</taxon>
        <taxon>Anopheles</taxon>
    </lineage>
</organism>
<accession>A0A2M3ZV56</accession>
<sequence length="72" mass="7768">MMASAIAIFSAVVPRNAITADCAWAGSLDAQRSWRTVSLSVSFATRFISEKSSDGRLSPRSISANTRCNLRC</sequence>
<name>A0A2M3ZV56_9DIPT</name>
<evidence type="ECO:0000313" key="1">
    <source>
        <dbReference type="EMBL" id="MBW32401.1"/>
    </source>
</evidence>
<proteinExistence type="predicted"/>
<dbReference type="EMBL" id="GGFM01011650">
    <property type="protein sequence ID" value="MBW32401.1"/>
    <property type="molecule type" value="Transcribed_RNA"/>
</dbReference>
<dbReference type="AlphaFoldDB" id="A0A2M3ZV56"/>
<protein>
    <submittedName>
        <fullName evidence="1">Putative secreted peptide</fullName>
    </submittedName>
</protein>